<dbReference type="Proteomes" id="UP000315295">
    <property type="component" value="Unassembled WGS sequence"/>
</dbReference>
<accession>A0A540MUG7</accession>
<dbReference type="EMBL" id="VIEB01000176">
    <property type="protein sequence ID" value="TQE02445.1"/>
    <property type="molecule type" value="Genomic_DNA"/>
</dbReference>
<keyword evidence="2" id="KW-1185">Reference proteome</keyword>
<evidence type="ECO:0000313" key="1">
    <source>
        <dbReference type="EMBL" id="TQE02445.1"/>
    </source>
</evidence>
<comment type="caution">
    <text evidence="1">The sequence shown here is derived from an EMBL/GenBank/DDBJ whole genome shotgun (WGS) entry which is preliminary data.</text>
</comment>
<organism evidence="1 2">
    <name type="scientific">Malus baccata</name>
    <name type="common">Siberian crab apple</name>
    <name type="synonym">Pyrus baccata</name>
    <dbReference type="NCBI Taxonomy" id="106549"/>
    <lineage>
        <taxon>Eukaryota</taxon>
        <taxon>Viridiplantae</taxon>
        <taxon>Streptophyta</taxon>
        <taxon>Embryophyta</taxon>
        <taxon>Tracheophyta</taxon>
        <taxon>Spermatophyta</taxon>
        <taxon>Magnoliopsida</taxon>
        <taxon>eudicotyledons</taxon>
        <taxon>Gunneridae</taxon>
        <taxon>Pentapetalae</taxon>
        <taxon>rosids</taxon>
        <taxon>fabids</taxon>
        <taxon>Rosales</taxon>
        <taxon>Rosaceae</taxon>
        <taxon>Amygdaloideae</taxon>
        <taxon>Maleae</taxon>
        <taxon>Malus</taxon>
    </lineage>
</organism>
<evidence type="ECO:0000313" key="2">
    <source>
        <dbReference type="Proteomes" id="UP000315295"/>
    </source>
</evidence>
<protein>
    <submittedName>
        <fullName evidence="1">Uncharacterized protein</fullName>
    </submittedName>
</protein>
<proteinExistence type="predicted"/>
<reference evidence="1 2" key="1">
    <citation type="journal article" date="2019" name="G3 (Bethesda)">
        <title>Sequencing of a Wild Apple (Malus baccata) Genome Unravels the Differences Between Cultivated and Wild Apple Species Regarding Disease Resistance and Cold Tolerance.</title>
        <authorList>
            <person name="Chen X."/>
        </authorList>
    </citation>
    <scope>NUCLEOTIDE SEQUENCE [LARGE SCALE GENOMIC DNA]</scope>
    <source>
        <strain evidence="2">cv. Shandingzi</strain>
        <tissue evidence="1">Leaves</tissue>
    </source>
</reference>
<name>A0A540MUG7_MALBA</name>
<dbReference type="AlphaFoldDB" id="A0A540MUG7"/>
<gene>
    <name evidence="1" type="ORF">C1H46_011970</name>
</gene>
<sequence length="57" mass="5858">MRLDVRLLVIWEKEAGCTGVGHLGGEGSVGDGATLSDLSTSLKCSSNFSTCSPLIST</sequence>